<feature type="compositionally biased region" description="Polar residues" evidence="1">
    <location>
        <begin position="99"/>
        <end position="110"/>
    </location>
</feature>
<sequence length="110" mass="12686">MPSKPWQKVGTDLFHLDSKDHLLVIISPTTLKSLHEKNVKRIEDANSWNRKAIVLEEVGPRSFKVMTGDGQVIGRNRRSLLKARESFEERVTERKRQTSENANQSEMESI</sequence>
<evidence type="ECO:0000313" key="3">
    <source>
        <dbReference type="Proteomes" id="UP001482620"/>
    </source>
</evidence>
<evidence type="ECO:0000313" key="2">
    <source>
        <dbReference type="EMBL" id="MEQ2245104.1"/>
    </source>
</evidence>
<keyword evidence="3" id="KW-1185">Reference proteome</keyword>
<evidence type="ECO:0000256" key="1">
    <source>
        <dbReference type="SAM" id="MobiDB-lite"/>
    </source>
</evidence>
<accession>A0ABV0UIP6</accession>
<reference evidence="2 3" key="1">
    <citation type="submission" date="2021-06" db="EMBL/GenBank/DDBJ databases">
        <authorList>
            <person name="Palmer J.M."/>
        </authorList>
    </citation>
    <scope>NUCLEOTIDE SEQUENCE [LARGE SCALE GENOMIC DNA]</scope>
    <source>
        <strain evidence="3">if_2019</strain>
        <tissue evidence="2">Muscle</tissue>
    </source>
</reference>
<proteinExistence type="predicted"/>
<feature type="compositionally biased region" description="Basic and acidic residues" evidence="1">
    <location>
        <begin position="86"/>
        <end position="98"/>
    </location>
</feature>
<comment type="caution">
    <text evidence="2">The sequence shown here is derived from an EMBL/GenBank/DDBJ whole genome shotgun (WGS) entry which is preliminary data.</text>
</comment>
<dbReference type="EMBL" id="JAHRIQ010072329">
    <property type="protein sequence ID" value="MEQ2245104.1"/>
    <property type="molecule type" value="Genomic_DNA"/>
</dbReference>
<organism evidence="2 3">
    <name type="scientific">Ilyodon furcidens</name>
    <name type="common">goldbreast splitfin</name>
    <dbReference type="NCBI Taxonomy" id="33524"/>
    <lineage>
        <taxon>Eukaryota</taxon>
        <taxon>Metazoa</taxon>
        <taxon>Chordata</taxon>
        <taxon>Craniata</taxon>
        <taxon>Vertebrata</taxon>
        <taxon>Euteleostomi</taxon>
        <taxon>Actinopterygii</taxon>
        <taxon>Neopterygii</taxon>
        <taxon>Teleostei</taxon>
        <taxon>Neoteleostei</taxon>
        <taxon>Acanthomorphata</taxon>
        <taxon>Ovalentaria</taxon>
        <taxon>Atherinomorphae</taxon>
        <taxon>Cyprinodontiformes</taxon>
        <taxon>Goodeidae</taxon>
        <taxon>Ilyodon</taxon>
    </lineage>
</organism>
<feature type="region of interest" description="Disordered" evidence="1">
    <location>
        <begin position="86"/>
        <end position="110"/>
    </location>
</feature>
<name>A0ABV0UIP6_9TELE</name>
<dbReference type="Proteomes" id="UP001482620">
    <property type="component" value="Unassembled WGS sequence"/>
</dbReference>
<protein>
    <submittedName>
        <fullName evidence="2">Uncharacterized protein</fullName>
    </submittedName>
</protein>
<gene>
    <name evidence="2" type="ORF">ILYODFUR_024073</name>
</gene>